<gene>
    <name evidence="1" type="ORF">HK105_201923</name>
</gene>
<dbReference type="Gene3D" id="3.40.50.1240">
    <property type="entry name" value="Phosphoglycerate mutase-like"/>
    <property type="match status" value="1"/>
</dbReference>
<proteinExistence type="predicted"/>
<protein>
    <recommendedName>
        <fullName evidence="3">Phosphoglycerate mutase</fullName>
    </recommendedName>
</protein>
<evidence type="ECO:0008006" key="3">
    <source>
        <dbReference type="Google" id="ProtNLM"/>
    </source>
</evidence>
<dbReference type="InterPro" id="IPR029033">
    <property type="entry name" value="His_PPase_superfam"/>
</dbReference>
<keyword evidence="2" id="KW-1185">Reference proteome</keyword>
<dbReference type="EMBL" id="JADGIZ020000006">
    <property type="protein sequence ID" value="KAL2918522.1"/>
    <property type="molecule type" value="Genomic_DNA"/>
</dbReference>
<accession>A0ABR4NG95</accession>
<evidence type="ECO:0000313" key="2">
    <source>
        <dbReference type="Proteomes" id="UP001527925"/>
    </source>
</evidence>
<organism evidence="1 2">
    <name type="scientific">Polyrhizophydium stewartii</name>
    <dbReference type="NCBI Taxonomy" id="2732419"/>
    <lineage>
        <taxon>Eukaryota</taxon>
        <taxon>Fungi</taxon>
        <taxon>Fungi incertae sedis</taxon>
        <taxon>Chytridiomycota</taxon>
        <taxon>Chytridiomycota incertae sedis</taxon>
        <taxon>Chytridiomycetes</taxon>
        <taxon>Rhizophydiales</taxon>
        <taxon>Rhizophydiales incertae sedis</taxon>
        <taxon>Polyrhizophydium</taxon>
    </lineage>
</organism>
<name>A0ABR4NG95_9FUNG</name>
<comment type="caution">
    <text evidence="1">The sequence shown here is derived from an EMBL/GenBank/DDBJ whole genome shotgun (WGS) entry which is preliminary data.</text>
</comment>
<sequence length="200" mass="22471">MPNTTVILIRHAEKLTWNRGQVPGEDAKALYVDNHLLSAKGYERAQALVGYFLNRAEVVELQERRPLGAVIAQAVDSGPDGWGRSRRPLETVEPLVRAWNAQPNARPLPLLEFCKKDWQALLEAIKGGQFEGQTVIVSWSHQQLPQLATGLGVPEQLVPRKWKGERFDVTWVVELSDGAAPTFKQFPQRLLYGDGDRIIE</sequence>
<reference evidence="1 2" key="1">
    <citation type="submission" date="2023-09" db="EMBL/GenBank/DDBJ databases">
        <title>Pangenome analysis of Batrachochytrium dendrobatidis and related Chytrids.</title>
        <authorList>
            <person name="Yacoub M.N."/>
            <person name="Stajich J.E."/>
            <person name="James T.Y."/>
        </authorList>
    </citation>
    <scope>NUCLEOTIDE SEQUENCE [LARGE SCALE GENOMIC DNA]</scope>
    <source>
        <strain evidence="1 2">JEL0888</strain>
    </source>
</reference>
<evidence type="ECO:0000313" key="1">
    <source>
        <dbReference type="EMBL" id="KAL2918522.1"/>
    </source>
</evidence>
<dbReference type="Proteomes" id="UP001527925">
    <property type="component" value="Unassembled WGS sequence"/>
</dbReference>